<dbReference type="OrthoDB" id="3577641at2"/>
<sequence length="196" mass="19172">MAGLDDLYAQIPTSDIASKLGADQDEVDNAVHTLVPVLLSGLHHSSQDPEHASKLEDAASGHAARGLLDAGGGVEQVQEDDGHQAVATLFGGKDTDEVASALAGGGAGNSDLLKQLLPIVLPIVLAYIGKQLGSGGATESSAPQQRSSGGGLGDILGSILGGGNDKSLGGILGSVLGGNKGGGLGDILGGLLGGKK</sequence>
<proteinExistence type="predicted"/>
<dbReference type="EMBL" id="LZLS01000197">
    <property type="protein sequence ID" value="OBK21817.1"/>
    <property type="molecule type" value="Genomic_DNA"/>
</dbReference>
<organism evidence="1 2">
    <name type="scientific">Mycobacterium asiaticum</name>
    <dbReference type="NCBI Taxonomy" id="1790"/>
    <lineage>
        <taxon>Bacteria</taxon>
        <taxon>Bacillati</taxon>
        <taxon>Actinomycetota</taxon>
        <taxon>Actinomycetes</taxon>
        <taxon>Mycobacteriales</taxon>
        <taxon>Mycobacteriaceae</taxon>
        <taxon>Mycobacterium</taxon>
    </lineage>
</organism>
<reference evidence="1 2" key="1">
    <citation type="submission" date="2016-06" db="EMBL/GenBank/DDBJ databases">
        <authorList>
            <person name="Kjaerup R.B."/>
            <person name="Dalgaard T.S."/>
            <person name="Juul-Madsen H.R."/>
        </authorList>
    </citation>
    <scope>NUCLEOTIDE SEQUENCE [LARGE SCALE GENOMIC DNA]</scope>
    <source>
        <strain evidence="1 2">1165133.8</strain>
    </source>
</reference>
<accession>A0A1A3NNB4</accession>
<dbReference type="Pfam" id="PF06078">
    <property type="entry name" value="DUF937"/>
    <property type="match status" value="1"/>
</dbReference>
<dbReference type="AlphaFoldDB" id="A0A1A3NNB4"/>
<comment type="caution">
    <text evidence="1">The sequence shown here is derived from an EMBL/GenBank/DDBJ whole genome shotgun (WGS) entry which is preliminary data.</text>
</comment>
<protein>
    <recommendedName>
        <fullName evidence="3">DUF937 domain-containing protein</fullName>
    </recommendedName>
</protein>
<gene>
    <name evidence="1" type="ORF">A5634_09535</name>
</gene>
<name>A0A1A3NNB4_MYCAS</name>
<dbReference type="RefSeq" id="WP_065146346.1">
    <property type="nucleotide sequence ID" value="NZ_LZLS01000197.1"/>
</dbReference>
<evidence type="ECO:0000313" key="2">
    <source>
        <dbReference type="Proteomes" id="UP000093928"/>
    </source>
</evidence>
<evidence type="ECO:0000313" key="1">
    <source>
        <dbReference type="EMBL" id="OBK21817.1"/>
    </source>
</evidence>
<dbReference type="InterPro" id="IPR009282">
    <property type="entry name" value="DUF937"/>
</dbReference>
<dbReference type="Proteomes" id="UP000093928">
    <property type="component" value="Unassembled WGS sequence"/>
</dbReference>
<evidence type="ECO:0008006" key="3">
    <source>
        <dbReference type="Google" id="ProtNLM"/>
    </source>
</evidence>